<evidence type="ECO:0000256" key="5">
    <source>
        <dbReference type="ARBA" id="ARBA00023239"/>
    </source>
</evidence>
<accession>A0A850PYC9</accession>
<keyword evidence="4" id="KW-0408">Iron</keyword>
<dbReference type="EMBL" id="JABFYL010000045">
    <property type="protein sequence ID" value="NVN52506.1"/>
    <property type="molecule type" value="Genomic_DNA"/>
</dbReference>
<dbReference type="RefSeq" id="WP_178360772.1">
    <property type="nucleotide sequence ID" value="NZ_JABFYL010000045.1"/>
</dbReference>
<evidence type="ECO:0000313" key="7">
    <source>
        <dbReference type="EMBL" id="NVN52506.1"/>
    </source>
</evidence>
<dbReference type="Proteomes" id="UP000570517">
    <property type="component" value="Unassembled WGS sequence"/>
</dbReference>
<evidence type="ECO:0000256" key="6">
    <source>
        <dbReference type="ARBA" id="ARBA00034312"/>
    </source>
</evidence>
<organism evidence="7 8">
    <name type="scientific">Mycolicibacterium hippocampi</name>
    <dbReference type="NCBI Taxonomy" id="659824"/>
    <lineage>
        <taxon>Bacteria</taxon>
        <taxon>Bacillati</taxon>
        <taxon>Actinomycetota</taxon>
        <taxon>Actinomycetes</taxon>
        <taxon>Mycobacteriales</taxon>
        <taxon>Mycobacteriaceae</taxon>
        <taxon>Mycolicibacterium</taxon>
    </lineage>
</organism>
<dbReference type="AlphaFoldDB" id="A0A850PYC9"/>
<evidence type="ECO:0000313" key="8">
    <source>
        <dbReference type="Proteomes" id="UP000570517"/>
    </source>
</evidence>
<reference evidence="7 8" key="1">
    <citation type="submission" date="2020-05" db="EMBL/GenBank/DDBJ databases">
        <title>Draft genome sequence of Mycobacterium hippocampi DL, isolated from European seabass, Dicentrarchus labrax, reared in fish farms.</title>
        <authorList>
            <person name="Stathopoulou P."/>
            <person name="Asimakis E."/>
            <person name="Tzokas K."/>
            <person name="Batargias C."/>
            <person name="Tsiamis G."/>
        </authorList>
    </citation>
    <scope>NUCLEOTIDE SEQUENCE [LARGE SCALE GENOMIC DNA]</scope>
    <source>
        <strain evidence="7 8">DL</strain>
    </source>
</reference>
<dbReference type="Pfam" id="PF13816">
    <property type="entry name" value="Dehydratase_hem"/>
    <property type="match status" value="1"/>
</dbReference>
<gene>
    <name evidence="7" type="ORF">HLY00_4211</name>
</gene>
<keyword evidence="2" id="KW-0349">Heme</keyword>
<comment type="caution">
    <text evidence="7">The sequence shown here is derived from an EMBL/GenBank/DDBJ whole genome shotgun (WGS) entry which is preliminary data.</text>
</comment>
<keyword evidence="8" id="KW-1185">Reference proteome</keyword>
<dbReference type="InterPro" id="IPR025702">
    <property type="entry name" value="OXD"/>
</dbReference>
<evidence type="ECO:0000256" key="4">
    <source>
        <dbReference type="ARBA" id="ARBA00023004"/>
    </source>
</evidence>
<keyword evidence="3" id="KW-0479">Metal-binding</keyword>
<evidence type="ECO:0000256" key="2">
    <source>
        <dbReference type="ARBA" id="ARBA00022617"/>
    </source>
</evidence>
<evidence type="ECO:0000256" key="1">
    <source>
        <dbReference type="ARBA" id="ARBA00001970"/>
    </source>
</evidence>
<keyword evidence="5" id="KW-0456">Lyase</keyword>
<dbReference type="GO" id="GO:0016829">
    <property type="term" value="F:lyase activity"/>
    <property type="evidence" value="ECO:0007669"/>
    <property type="project" value="UniProtKB-KW"/>
</dbReference>
<comment type="cofactor">
    <cofactor evidence="1">
        <name>heme b</name>
        <dbReference type="ChEBI" id="CHEBI:60344"/>
    </cofactor>
</comment>
<evidence type="ECO:0008006" key="9">
    <source>
        <dbReference type="Google" id="ProtNLM"/>
    </source>
</evidence>
<protein>
    <recommendedName>
        <fullName evidence="9">Phenylacetaldoxime dehydratase</fullName>
    </recommendedName>
</protein>
<sequence>MSSWNNISYPRRVPARRPEGHEPRAPRWSLVYTEPVTLLTSDYLGIQVESWDSVGVKAFLERMKLTRSTHLACAPESWELLTCVDDAGLVNIIHLAYWRNPTHHEQWLLSSALGRWYDGLDATTVAFGAWHEVIQVPVDHAETIYSDPRGTFGLAACAGTQVEPMTTNGYFGAARDRLPVSAIDPLDVAQSQRSPSTYRETRGRRLRAESHHNMAVIRSGQYWAQAGEEQLTDYEESLEPKLSAGMRYLLDHKETTGTLSLRVLTSLDRDTLDPKRETSTYAHFHSLTDLETWAENHATHHAIYEHAIAKNQEYGPDREVTTWHEVFIQPSTARSEYVNCDPTTGLLPYARNVLAVE</sequence>
<comment type="similarity">
    <text evidence="6">Belongs to the heme-containing dehydratase family.</text>
</comment>
<dbReference type="GO" id="GO:0046872">
    <property type="term" value="F:metal ion binding"/>
    <property type="evidence" value="ECO:0007669"/>
    <property type="project" value="UniProtKB-KW"/>
</dbReference>
<name>A0A850PYC9_9MYCO</name>
<evidence type="ECO:0000256" key="3">
    <source>
        <dbReference type="ARBA" id="ARBA00022723"/>
    </source>
</evidence>
<proteinExistence type="inferred from homology"/>